<gene>
    <name evidence="2" type="ORF">PDIGIT_LOCUS192</name>
</gene>
<reference evidence="2" key="1">
    <citation type="submission" date="2023-01" db="EMBL/GenBank/DDBJ databases">
        <authorList>
            <person name="Van Ghelder C."/>
            <person name="Rancurel C."/>
        </authorList>
    </citation>
    <scope>NUCLEOTIDE SEQUENCE</scope>
    <source>
        <strain evidence="2">CNCM I-4278</strain>
    </source>
</reference>
<evidence type="ECO:0000313" key="3">
    <source>
        <dbReference type="Proteomes" id="UP001152607"/>
    </source>
</evidence>
<comment type="caution">
    <text evidence="2">The sequence shown here is derived from an EMBL/GenBank/DDBJ whole genome shotgun (WGS) entry which is preliminary data.</text>
</comment>
<dbReference type="OrthoDB" id="3904217at2759"/>
<name>A0A9W4U2I5_9PLEO</name>
<feature type="domain" description="Lipocalin-like" evidence="1">
    <location>
        <begin position="13"/>
        <end position="155"/>
    </location>
</feature>
<evidence type="ECO:0000313" key="2">
    <source>
        <dbReference type="EMBL" id="CAI6230374.1"/>
    </source>
</evidence>
<dbReference type="Proteomes" id="UP001152607">
    <property type="component" value="Unassembled WGS sequence"/>
</dbReference>
<dbReference type="Pfam" id="PF13924">
    <property type="entry name" value="Lipocalin_5"/>
    <property type="match status" value="1"/>
</dbReference>
<accession>A0A9W4U2I5</accession>
<dbReference type="AlphaFoldDB" id="A0A9W4U2I5"/>
<organism evidence="2 3">
    <name type="scientific">Periconia digitata</name>
    <dbReference type="NCBI Taxonomy" id="1303443"/>
    <lineage>
        <taxon>Eukaryota</taxon>
        <taxon>Fungi</taxon>
        <taxon>Dikarya</taxon>
        <taxon>Ascomycota</taxon>
        <taxon>Pezizomycotina</taxon>
        <taxon>Dothideomycetes</taxon>
        <taxon>Pleosporomycetidae</taxon>
        <taxon>Pleosporales</taxon>
        <taxon>Massarineae</taxon>
        <taxon>Periconiaceae</taxon>
        <taxon>Periconia</taxon>
    </lineage>
</organism>
<sequence>MVFPKDIADVLVGVWVLLNQTRTDLNGVPKEVIPYLGLITYHADGYMSANLASTEPQKRPANLTYPAEDGQSDSDWALVGRNTLAYAGNCSVEPWSTTTNGTLIHGPLLVADVPSWQGTNQTRNYQVTQEGEKTVLRLWIHREGSDTIGNLYWAKIVI</sequence>
<dbReference type="EMBL" id="CAOQHR010000001">
    <property type="protein sequence ID" value="CAI6230374.1"/>
    <property type="molecule type" value="Genomic_DNA"/>
</dbReference>
<evidence type="ECO:0000259" key="1">
    <source>
        <dbReference type="Pfam" id="PF13924"/>
    </source>
</evidence>
<keyword evidence="3" id="KW-1185">Reference proteome</keyword>
<proteinExistence type="predicted"/>
<protein>
    <recommendedName>
        <fullName evidence="1">Lipocalin-like domain-containing protein</fullName>
    </recommendedName>
</protein>
<dbReference type="InterPro" id="IPR024311">
    <property type="entry name" value="Lipocalin-like"/>
</dbReference>